<dbReference type="InterPro" id="IPR036938">
    <property type="entry name" value="PAP2/HPO_sf"/>
</dbReference>
<dbReference type="EMBL" id="BLLK01000074">
    <property type="protein sequence ID" value="GFH61507.1"/>
    <property type="molecule type" value="Genomic_DNA"/>
</dbReference>
<evidence type="ECO:0000259" key="2">
    <source>
        <dbReference type="Pfam" id="PF22778"/>
    </source>
</evidence>
<evidence type="ECO:0000313" key="4">
    <source>
        <dbReference type="Proteomes" id="UP001054902"/>
    </source>
</evidence>
<dbReference type="SUPFAM" id="SSF48317">
    <property type="entry name" value="Acid phosphatase/Vanadium-dependent haloperoxidase"/>
    <property type="match status" value="1"/>
</dbReference>
<dbReference type="PANTHER" id="PTHR34599:SF2">
    <property type="entry name" value="TRAF-TYPE DOMAIN-CONTAINING PROTEIN"/>
    <property type="match status" value="1"/>
</dbReference>
<dbReference type="PANTHER" id="PTHR34599">
    <property type="entry name" value="PEROXIDASE-RELATED"/>
    <property type="match status" value="1"/>
</dbReference>
<evidence type="ECO:0000313" key="3">
    <source>
        <dbReference type="EMBL" id="GFH61507.1"/>
    </source>
</evidence>
<feature type="domain" description="Vanadium-dependent haloperoxidase NapH1-like second helical-bundle" evidence="2">
    <location>
        <begin position="4"/>
        <end position="151"/>
    </location>
</feature>
<protein>
    <submittedName>
        <fullName evidence="3">PAP2/haloperoxidase-like protein</fullName>
    </submittedName>
</protein>
<dbReference type="InterPro" id="IPR016119">
    <property type="entry name" value="Br/Cl_peroxidase_C"/>
</dbReference>
<comment type="caution">
    <text evidence="3">The sequence shown here is derived from an EMBL/GenBank/DDBJ whole genome shotgun (WGS) entry which is preliminary data.</text>
</comment>
<feature type="transmembrane region" description="Helical" evidence="1">
    <location>
        <begin position="209"/>
        <end position="228"/>
    </location>
</feature>
<dbReference type="Gene3D" id="1.10.606.10">
    <property type="entry name" value="Vanadium-containing Chloroperoxidase, domain 2"/>
    <property type="match status" value="1"/>
</dbReference>
<keyword evidence="1" id="KW-0812">Transmembrane</keyword>
<dbReference type="Proteomes" id="UP001054902">
    <property type="component" value="Unassembled WGS sequence"/>
</dbReference>
<reference evidence="3 4" key="1">
    <citation type="journal article" date="2021" name="Sci. Rep.">
        <title>The genome of the diatom Chaetoceros tenuissimus carries an ancient integrated fragment of an extant virus.</title>
        <authorList>
            <person name="Hongo Y."/>
            <person name="Kimura K."/>
            <person name="Takaki Y."/>
            <person name="Yoshida Y."/>
            <person name="Baba S."/>
            <person name="Kobayashi G."/>
            <person name="Nagasaki K."/>
            <person name="Hano T."/>
            <person name="Tomaru Y."/>
        </authorList>
    </citation>
    <scope>NUCLEOTIDE SEQUENCE [LARGE SCALE GENOMIC DNA]</scope>
    <source>
        <strain evidence="3 4">NIES-3715</strain>
    </source>
</reference>
<proteinExistence type="predicted"/>
<dbReference type="AlphaFoldDB" id="A0AAD3DCL8"/>
<gene>
    <name evidence="3" type="ORF">CTEN210_17983</name>
</gene>
<dbReference type="GO" id="GO:0004601">
    <property type="term" value="F:peroxidase activity"/>
    <property type="evidence" value="ECO:0007669"/>
    <property type="project" value="InterPro"/>
</dbReference>
<keyword evidence="1" id="KW-1133">Transmembrane helix</keyword>
<sequence>MALVTAMYDAIMLVWREKVIHNAVRPTTVVHSLLEDDTTETYAGPLQGTNQVAGFDWQPYIRTMPHAEYPSGSSCICTAYAETMQILTGQDDTSVPVSLAKKAGSLFVEPEVTPSSDLNLSYNKWSEIQHICGQSRLYGGMHFSKAIPAGEELCTGLAEMVVKRANLLKEGNSNGALVDMNNTDIVVKGVERYNLFNVEKESKQSMSSGSIAGIAVAVIALIIVFVLMKMKHKKQSLQKQKKVKIVDTNASVENSESTAKKEKNDFPEKKRLPLDHIWAWSIKPGEAHVTLPEKANVLVQKDECIETSGACASSSACAEVLLNASAMESLTITGGQCSTASACELCGADSTALGDFAATATCCNTVVET</sequence>
<accession>A0AAD3DCL8</accession>
<name>A0AAD3DCL8_9STRA</name>
<organism evidence="3 4">
    <name type="scientific">Chaetoceros tenuissimus</name>
    <dbReference type="NCBI Taxonomy" id="426638"/>
    <lineage>
        <taxon>Eukaryota</taxon>
        <taxon>Sar</taxon>
        <taxon>Stramenopiles</taxon>
        <taxon>Ochrophyta</taxon>
        <taxon>Bacillariophyta</taxon>
        <taxon>Coscinodiscophyceae</taxon>
        <taxon>Chaetocerotophycidae</taxon>
        <taxon>Chaetocerotales</taxon>
        <taxon>Chaetocerotaceae</taxon>
        <taxon>Chaetoceros</taxon>
    </lineage>
</organism>
<dbReference type="InterPro" id="IPR052559">
    <property type="entry name" value="V-haloperoxidase"/>
</dbReference>
<keyword evidence="1" id="KW-0472">Membrane</keyword>
<evidence type="ECO:0000256" key="1">
    <source>
        <dbReference type="SAM" id="Phobius"/>
    </source>
</evidence>
<dbReference type="Pfam" id="PF22778">
    <property type="entry name" value="VCPO_2nd"/>
    <property type="match status" value="1"/>
</dbReference>
<dbReference type="InterPro" id="IPR055161">
    <property type="entry name" value="NapH1-like_2nd"/>
</dbReference>
<keyword evidence="4" id="KW-1185">Reference proteome</keyword>